<evidence type="ECO:0008006" key="4">
    <source>
        <dbReference type="Google" id="ProtNLM"/>
    </source>
</evidence>
<organism evidence="2 3">
    <name type="scientific">Pristionchus mayeri</name>
    <dbReference type="NCBI Taxonomy" id="1317129"/>
    <lineage>
        <taxon>Eukaryota</taxon>
        <taxon>Metazoa</taxon>
        <taxon>Ecdysozoa</taxon>
        <taxon>Nematoda</taxon>
        <taxon>Chromadorea</taxon>
        <taxon>Rhabditida</taxon>
        <taxon>Rhabditina</taxon>
        <taxon>Diplogasteromorpha</taxon>
        <taxon>Diplogasteroidea</taxon>
        <taxon>Neodiplogasteridae</taxon>
        <taxon>Pristionchus</taxon>
    </lineage>
</organism>
<dbReference type="EMBL" id="BTRK01000004">
    <property type="protein sequence ID" value="GMR45150.1"/>
    <property type="molecule type" value="Genomic_DNA"/>
</dbReference>
<evidence type="ECO:0000313" key="2">
    <source>
        <dbReference type="EMBL" id="GMR45150.1"/>
    </source>
</evidence>
<keyword evidence="3" id="KW-1185">Reference proteome</keyword>
<evidence type="ECO:0000256" key="1">
    <source>
        <dbReference type="SAM" id="Phobius"/>
    </source>
</evidence>
<dbReference type="AlphaFoldDB" id="A0AAN5HY25"/>
<keyword evidence="1" id="KW-1133">Transmembrane helix</keyword>
<accession>A0AAN5HY25</accession>
<keyword evidence="1" id="KW-0472">Membrane</keyword>
<dbReference type="Proteomes" id="UP001328107">
    <property type="component" value="Unassembled WGS sequence"/>
</dbReference>
<proteinExistence type="predicted"/>
<comment type="caution">
    <text evidence="2">The sequence shown here is derived from an EMBL/GenBank/DDBJ whole genome shotgun (WGS) entry which is preliminary data.</text>
</comment>
<dbReference type="Pfam" id="PF10326">
    <property type="entry name" value="7TM_GPCR_Str"/>
    <property type="match status" value="1"/>
</dbReference>
<keyword evidence="1" id="KW-0812">Transmembrane</keyword>
<feature type="transmembrane region" description="Helical" evidence="1">
    <location>
        <begin position="78"/>
        <end position="98"/>
    </location>
</feature>
<dbReference type="InterPro" id="IPR019428">
    <property type="entry name" value="7TM_GPCR_serpentine_rcpt_Str"/>
</dbReference>
<dbReference type="PANTHER" id="PTHR45907">
    <property type="entry name" value="SERPENTINE RECEPTOR, CLASS J"/>
    <property type="match status" value="1"/>
</dbReference>
<protein>
    <recommendedName>
        <fullName evidence="4">G protein-coupled receptor</fullName>
    </recommendedName>
</protein>
<feature type="non-terminal residue" evidence="2">
    <location>
        <position position="1"/>
    </location>
</feature>
<sequence>FRYYLSLHSTTDKDEPDGWRCLIDEYNRKYGRRIENAWIVLDHWAAVPLVFVHVPTLIMVNFPLLRVHDTGLLDFCTPMYTCYPVLDAVLPILLISEYRRGLLGVMRKMPVVQVTSWNTSTSV</sequence>
<reference evidence="3" key="1">
    <citation type="submission" date="2022-10" db="EMBL/GenBank/DDBJ databases">
        <title>Genome assembly of Pristionchus species.</title>
        <authorList>
            <person name="Yoshida K."/>
            <person name="Sommer R.J."/>
        </authorList>
    </citation>
    <scope>NUCLEOTIDE SEQUENCE [LARGE SCALE GENOMIC DNA]</scope>
    <source>
        <strain evidence="3">RS5460</strain>
    </source>
</reference>
<evidence type="ECO:0000313" key="3">
    <source>
        <dbReference type="Proteomes" id="UP001328107"/>
    </source>
</evidence>
<feature type="transmembrane region" description="Helical" evidence="1">
    <location>
        <begin position="37"/>
        <end position="58"/>
    </location>
</feature>
<dbReference type="InterPro" id="IPR019423">
    <property type="entry name" value="7TM_GPCR_serpentine_rcpt_Srj"/>
</dbReference>
<name>A0AAN5HY25_9BILA</name>
<gene>
    <name evidence="2" type="ORF">PMAYCL1PPCAC_15344</name>
</gene>
<dbReference type="PANTHER" id="PTHR45907:SF16">
    <property type="entry name" value="SERPENTINE RECEPTOR, CLASS J"/>
    <property type="match status" value="1"/>
</dbReference>